<dbReference type="Gene3D" id="1.10.10.10">
    <property type="entry name" value="Winged helix-like DNA-binding domain superfamily/Winged helix DNA-binding domain"/>
    <property type="match status" value="1"/>
</dbReference>
<dbReference type="Proteomes" id="UP001500839">
    <property type="component" value="Unassembled WGS sequence"/>
</dbReference>
<dbReference type="InterPro" id="IPR028349">
    <property type="entry name" value="PafC-like"/>
</dbReference>
<organism evidence="5 6">
    <name type="scientific">Tomitella cavernea</name>
    <dbReference type="NCBI Taxonomy" id="1387982"/>
    <lineage>
        <taxon>Bacteria</taxon>
        <taxon>Bacillati</taxon>
        <taxon>Actinomycetota</taxon>
        <taxon>Actinomycetes</taxon>
        <taxon>Mycobacteriales</taxon>
        <taxon>Tomitella</taxon>
    </lineage>
</organism>
<evidence type="ECO:0000256" key="2">
    <source>
        <dbReference type="ARBA" id="ARBA00023125"/>
    </source>
</evidence>
<proteinExistence type="predicted"/>
<evidence type="ECO:0000313" key="5">
    <source>
        <dbReference type="EMBL" id="GAA4815480.1"/>
    </source>
</evidence>
<evidence type="ECO:0000256" key="3">
    <source>
        <dbReference type="ARBA" id="ARBA00023163"/>
    </source>
</evidence>
<dbReference type="InterPro" id="IPR026881">
    <property type="entry name" value="WYL_dom"/>
</dbReference>
<dbReference type="InterPro" id="IPR036388">
    <property type="entry name" value="WH-like_DNA-bd_sf"/>
</dbReference>
<dbReference type="SUPFAM" id="SSF46785">
    <property type="entry name" value="Winged helix' DNA-binding domain"/>
    <property type="match status" value="1"/>
</dbReference>
<keyword evidence="1" id="KW-0805">Transcription regulation</keyword>
<dbReference type="InterPro" id="IPR051534">
    <property type="entry name" value="CBASS_pafABC_assoc_protein"/>
</dbReference>
<dbReference type="InterPro" id="IPR057727">
    <property type="entry name" value="WCX_dom"/>
</dbReference>
<dbReference type="PANTHER" id="PTHR34580">
    <property type="match status" value="1"/>
</dbReference>
<keyword evidence="3" id="KW-0804">Transcription</keyword>
<dbReference type="PROSITE" id="PS00894">
    <property type="entry name" value="HTH_DEOR_1"/>
    <property type="match status" value="1"/>
</dbReference>
<dbReference type="Pfam" id="PF13280">
    <property type="entry name" value="WYL"/>
    <property type="match status" value="1"/>
</dbReference>
<dbReference type="PANTHER" id="PTHR34580:SF3">
    <property type="entry name" value="PROTEIN PAFB"/>
    <property type="match status" value="1"/>
</dbReference>
<name>A0ABP9CT62_9ACTN</name>
<dbReference type="RefSeq" id="WP_200171232.1">
    <property type="nucleotide sequence ID" value="NZ_BAABKQ010000001.1"/>
</dbReference>
<protein>
    <submittedName>
        <fullName evidence="5">YafY family protein</fullName>
    </submittedName>
</protein>
<keyword evidence="2" id="KW-0238">DNA-binding</keyword>
<gene>
    <name evidence="5" type="ORF">GCM10023353_21470</name>
</gene>
<dbReference type="InterPro" id="IPR018356">
    <property type="entry name" value="Tscrpt_reg_HTH_DeoR_CS"/>
</dbReference>
<feature type="domain" description="HTH deoR-type" evidence="4">
    <location>
        <begin position="4"/>
        <end position="69"/>
    </location>
</feature>
<dbReference type="InterPro" id="IPR036390">
    <property type="entry name" value="WH_DNA-bd_sf"/>
</dbReference>
<accession>A0ABP9CT62</accession>
<dbReference type="PROSITE" id="PS52050">
    <property type="entry name" value="WYL"/>
    <property type="match status" value="1"/>
</dbReference>
<dbReference type="InterPro" id="IPR013196">
    <property type="entry name" value="HTH_11"/>
</dbReference>
<dbReference type="Pfam" id="PF25583">
    <property type="entry name" value="WCX"/>
    <property type="match status" value="1"/>
</dbReference>
<sequence length="319" mass="34620">MTDTAARLLRLLGLLQARPYWSGAELARRLEVTDRTVRRDIDRLRGLGYPVESAHGRGGGYRLASGSAMPPLVFDDASAVAVAVGLRLAAGTGIDGLGEDSLRALTVFDQVMPARLRPVVSALSGSTSVLPRGPETVRPEVLLGFARGARAKVRMRFAYQDRTGAETERDVEPCHVVSLHQRWYLMAFDTGRGDWRTFRLDRVSADSLYTTTFGFTPRPVPDPDEYIRKSVTGGGDEVVARVRVGLPGGAVRRVVPSHAGTVDDDGPQRCLLTTHTRDLPWLAFQLSAFAAPVEVLEPESLRETMRTMAARLSAAAGVG</sequence>
<dbReference type="InterPro" id="IPR001034">
    <property type="entry name" value="DeoR_HTH"/>
</dbReference>
<comment type="caution">
    <text evidence="5">The sequence shown here is derived from an EMBL/GenBank/DDBJ whole genome shotgun (WGS) entry which is preliminary data.</text>
</comment>
<dbReference type="EMBL" id="BAABKQ010000001">
    <property type="protein sequence ID" value="GAA4815480.1"/>
    <property type="molecule type" value="Genomic_DNA"/>
</dbReference>
<dbReference type="PROSITE" id="PS51000">
    <property type="entry name" value="HTH_DEOR_2"/>
    <property type="match status" value="1"/>
</dbReference>
<dbReference type="PIRSF" id="PIRSF016838">
    <property type="entry name" value="PafC"/>
    <property type="match status" value="1"/>
</dbReference>
<evidence type="ECO:0000256" key="1">
    <source>
        <dbReference type="ARBA" id="ARBA00023015"/>
    </source>
</evidence>
<dbReference type="Pfam" id="PF08279">
    <property type="entry name" value="HTH_11"/>
    <property type="match status" value="1"/>
</dbReference>
<dbReference type="SMART" id="SM00420">
    <property type="entry name" value="HTH_DEOR"/>
    <property type="match status" value="1"/>
</dbReference>
<keyword evidence="6" id="KW-1185">Reference proteome</keyword>
<reference evidence="6" key="1">
    <citation type="journal article" date="2019" name="Int. J. Syst. Evol. Microbiol.">
        <title>The Global Catalogue of Microorganisms (GCM) 10K type strain sequencing project: providing services to taxonomists for standard genome sequencing and annotation.</title>
        <authorList>
            <consortium name="The Broad Institute Genomics Platform"/>
            <consortium name="The Broad Institute Genome Sequencing Center for Infectious Disease"/>
            <person name="Wu L."/>
            <person name="Ma J."/>
        </authorList>
    </citation>
    <scope>NUCLEOTIDE SEQUENCE [LARGE SCALE GENOMIC DNA]</scope>
    <source>
        <strain evidence="6">JCM 18542</strain>
    </source>
</reference>
<evidence type="ECO:0000313" key="6">
    <source>
        <dbReference type="Proteomes" id="UP001500839"/>
    </source>
</evidence>
<evidence type="ECO:0000259" key="4">
    <source>
        <dbReference type="PROSITE" id="PS51000"/>
    </source>
</evidence>